<keyword evidence="3" id="KW-0812">Transmembrane</keyword>
<feature type="transmembrane region" description="Helical" evidence="3">
    <location>
        <begin position="95"/>
        <end position="116"/>
    </location>
</feature>
<evidence type="ECO:0000313" key="6">
    <source>
        <dbReference type="Proteomes" id="UP000030655"/>
    </source>
</evidence>
<dbReference type="InterPro" id="IPR016688">
    <property type="entry name" value="MscS-like_plants/fungi"/>
</dbReference>
<feature type="transmembrane region" description="Helical" evidence="3">
    <location>
        <begin position="9"/>
        <end position="26"/>
    </location>
</feature>
<dbReference type="InterPro" id="IPR010920">
    <property type="entry name" value="LSM_dom_sf"/>
</dbReference>
<protein>
    <recommendedName>
        <fullName evidence="4">Mechanosensitive ion channel MscS domain-containing protein</fullName>
    </recommendedName>
</protein>
<dbReference type="VEuPathDB" id="MicrosporidiaDB:H312_00386"/>
<evidence type="ECO:0000259" key="4">
    <source>
        <dbReference type="Pfam" id="PF00924"/>
    </source>
</evidence>
<evidence type="ECO:0000256" key="2">
    <source>
        <dbReference type="ARBA" id="ARBA00008017"/>
    </source>
</evidence>
<feature type="transmembrane region" description="Helical" evidence="3">
    <location>
        <begin position="32"/>
        <end position="53"/>
    </location>
</feature>
<comment type="similarity">
    <text evidence="2">Belongs to the MscS (TC 1.A.23) family.</text>
</comment>
<reference evidence="6" key="1">
    <citation type="submission" date="2013-02" db="EMBL/GenBank/DDBJ databases">
        <authorList>
            <consortium name="The Broad Institute Genome Sequencing Platform"/>
            <person name="Cuomo C."/>
            <person name="Becnel J."/>
            <person name="Sanscrainte N."/>
            <person name="Walker B."/>
            <person name="Young S.K."/>
            <person name="Zeng Q."/>
            <person name="Gargeya S."/>
            <person name="Fitzgerald M."/>
            <person name="Haas B."/>
            <person name="Abouelleil A."/>
            <person name="Alvarado L."/>
            <person name="Arachchi H.M."/>
            <person name="Berlin A.M."/>
            <person name="Chapman S.B."/>
            <person name="Dewar J."/>
            <person name="Goldberg J."/>
            <person name="Griggs A."/>
            <person name="Gujja S."/>
            <person name="Hansen M."/>
            <person name="Howarth C."/>
            <person name="Imamovic A."/>
            <person name="Larimer J."/>
            <person name="McCowan C."/>
            <person name="Murphy C."/>
            <person name="Neiman D."/>
            <person name="Pearson M."/>
            <person name="Priest M."/>
            <person name="Roberts A."/>
            <person name="Saif S."/>
            <person name="Shea T."/>
            <person name="Sisk P."/>
            <person name="Sykes S."/>
            <person name="Wortman J."/>
            <person name="Nusbaum C."/>
            <person name="Birren B."/>
        </authorList>
    </citation>
    <scope>NUCLEOTIDE SEQUENCE [LARGE SCALE GENOMIC DNA]</scope>
    <source>
        <strain evidence="6">PRA339</strain>
    </source>
</reference>
<evidence type="ECO:0000256" key="3">
    <source>
        <dbReference type="SAM" id="Phobius"/>
    </source>
</evidence>
<feature type="domain" description="Mechanosensitive ion channel MscS" evidence="4">
    <location>
        <begin position="342"/>
        <end position="403"/>
    </location>
</feature>
<feature type="transmembrane region" description="Helical" evidence="3">
    <location>
        <begin position="323"/>
        <end position="340"/>
    </location>
</feature>
<dbReference type="OrthoDB" id="544685at2759"/>
<keyword evidence="3" id="KW-0472">Membrane</keyword>
<dbReference type="GO" id="GO:0005886">
    <property type="term" value="C:plasma membrane"/>
    <property type="evidence" value="ECO:0007669"/>
    <property type="project" value="TreeGrafter"/>
</dbReference>
<name>A0A059F596_9MICR</name>
<keyword evidence="6" id="KW-1185">Reference proteome</keyword>
<evidence type="ECO:0000256" key="1">
    <source>
        <dbReference type="ARBA" id="ARBA00004141"/>
    </source>
</evidence>
<dbReference type="PANTHER" id="PTHR31618:SF1">
    <property type="entry name" value="EF-HAND DOMAIN-CONTAINING PROTEIN"/>
    <property type="match status" value="1"/>
</dbReference>
<reference evidence="5 6" key="2">
    <citation type="submission" date="2014-03" db="EMBL/GenBank/DDBJ databases">
        <title>The Genome Sequence of Anncaliia algerae insect isolate PRA339.</title>
        <authorList>
            <consortium name="The Broad Institute Genome Sequencing Platform"/>
            <consortium name="The Broad Institute Genome Sequencing Center for Infectious Disease"/>
            <person name="Cuomo C."/>
            <person name="Becnel J."/>
            <person name="Sanscrainte N."/>
            <person name="Walker B."/>
            <person name="Young S.K."/>
            <person name="Zeng Q."/>
            <person name="Gargeya S."/>
            <person name="Fitzgerald M."/>
            <person name="Haas B."/>
            <person name="Abouelleil A."/>
            <person name="Alvarado L."/>
            <person name="Arachchi H.M."/>
            <person name="Berlin A.M."/>
            <person name="Chapman S.B."/>
            <person name="Dewar J."/>
            <person name="Goldberg J."/>
            <person name="Griggs A."/>
            <person name="Gujja S."/>
            <person name="Hansen M."/>
            <person name="Howarth C."/>
            <person name="Imamovic A."/>
            <person name="Larimer J."/>
            <person name="McCowan C."/>
            <person name="Murphy C."/>
            <person name="Neiman D."/>
            <person name="Pearson M."/>
            <person name="Priest M."/>
            <person name="Roberts A."/>
            <person name="Saif S."/>
            <person name="Shea T."/>
            <person name="Sisk P."/>
            <person name="Sykes S."/>
            <person name="Wortman J."/>
            <person name="Nusbaum C."/>
            <person name="Birren B."/>
        </authorList>
    </citation>
    <scope>NUCLEOTIDE SEQUENCE [LARGE SCALE GENOMIC DNA]</scope>
    <source>
        <strain evidence="5 6">PRA339</strain>
    </source>
</reference>
<dbReference type="EMBL" id="KK365132">
    <property type="protein sequence ID" value="KCZ82111.1"/>
    <property type="molecule type" value="Genomic_DNA"/>
</dbReference>
<dbReference type="AlphaFoldDB" id="A0A059F596"/>
<comment type="subcellular location">
    <subcellularLocation>
        <location evidence="1">Membrane</location>
        <topology evidence="1">Multi-pass membrane protein</topology>
    </subcellularLocation>
</comment>
<organism evidence="5 6">
    <name type="scientific">Anncaliia algerae PRA339</name>
    <dbReference type="NCBI Taxonomy" id="1288291"/>
    <lineage>
        <taxon>Eukaryota</taxon>
        <taxon>Fungi</taxon>
        <taxon>Fungi incertae sedis</taxon>
        <taxon>Microsporidia</taxon>
        <taxon>Tubulinosematoidea</taxon>
        <taxon>Tubulinosematidae</taxon>
        <taxon>Anncaliia</taxon>
    </lineage>
</organism>
<feature type="transmembrane region" description="Helical" evidence="3">
    <location>
        <begin position="65"/>
        <end position="83"/>
    </location>
</feature>
<dbReference type="SUPFAM" id="SSF50182">
    <property type="entry name" value="Sm-like ribonucleoproteins"/>
    <property type="match status" value="1"/>
</dbReference>
<feature type="transmembrane region" description="Helical" evidence="3">
    <location>
        <begin position="300"/>
        <end position="317"/>
    </location>
</feature>
<proteinExistence type="inferred from homology"/>
<keyword evidence="3" id="KW-1133">Transmembrane helix</keyword>
<dbReference type="Pfam" id="PF00924">
    <property type="entry name" value="MS_channel_2nd"/>
    <property type="match status" value="1"/>
</dbReference>
<dbReference type="GO" id="GO:0008381">
    <property type="term" value="F:mechanosensitive monoatomic ion channel activity"/>
    <property type="evidence" value="ECO:0007669"/>
    <property type="project" value="TreeGrafter"/>
</dbReference>
<dbReference type="Proteomes" id="UP000030655">
    <property type="component" value="Unassembled WGS sequence"/>
</dbReference>
<dbReference type="PANTHER" id="PTHR31618">
    <property type="entry name" value="MECHANOSENSITIVE ION CHANNEL PROTEIN 5"/>
    <property type="match status" value="1"/>
</dbReference>
<gene>
    <name evidence="5" type="ORF">H312_00386</name>
</gene>
<evidence type="ECO:0000313" key="5">
    <source>
        <dbReference type="EMBL" id="KCZ82111.1"/>
    </source>
</evidence>
<dbReference type="HOGENOM" id="CLU_475676_0_0_1"/>
<dbReference type="InterPro" id="IPR006685">
    <property type="entry name" value="MscS_channel_2nd"/>
</dbReference>
<accession>A0A059F596</accession>
<dbReference type="GO" id="GO:0006820">
    <property type="term" value="P:monoatomic anion transport"/>
    <property type="evidence" value="ECO:0007669"/>
    <property type="project" value="TreeGrafter"/>
</dbReference>
<sequence>MTIKQKHRTYFLIPVSLQLLLLVIYLKIKEEYIQLIICILLVLSFLNFLFARGLFENSENIYERWYIPSIFKYLFITLLYFLCKKIAPNFLLLKSFLYLFIFIALDVIRISLCCTISKNFEDRLSTFYFNDLLKLEFFILLAVIEESKEKEKCKLKLLNYEKNIYSFYEKGKPDPLNVDLCFELWSNPSLSLKANYRLFVEEKLGMHKNNQGTLKDFSNQDDEFSTKNRKNNSEFIRKNELIKCFDIHGSFLFNSIAYLRAEESLDKTTFKENMSEILKERDAFFVSIEKTFRLINRVRLFGYIFHLVFFVSLMILYPSTGTLIFVFLISFCIYLVRPSLGRNLEASFYILFSNPYSVNDRIKYKNEVFIVKDMSFLSTIFQKWCGEICTINNETVSKDLIFNNMRSFSQQWEVSFLVSNKIDIKDFDRLRKIIKNYCASSNAILSVKINLNEIVDSNFYRLVIHVKHLMNFQSPFFMWLNQNNFMKFLLSYLKSLKINYIPIDKEIEEIR</sequence>